<dbReference type="PATRIC" id="fig|294699.3.peg.1784"/>
<name>A0A160F615_9BACL</name>
<evidence type="ECO:0000256" key="4">
    <source>
        <dbReference type="ARBA" id="ARBA00022989"/>
    </source>
</evidence>
<gene>
    <name evidence="7" type="ORF">GFC30_1743</name>
</gene>
<keyword evidence="3 6" id="KW-0812">Transmembrane</keyword>
<feature type="transmembrane region" description="Helical" evidence="6">
    <location>
        <begin position="150"/>
        <end position="168"/>
    </location>
</feature>
<reference evidence="7 8" key="1">
    <citation type="journal article" date="2006" name="Syst. Appl. Microbiol.">
        <title>Anoxybacillus amylolyticus sp. nov., a thermophilic amylase producing bacterium isolated from Mount Rittmann (Antarctica).</title>
        <authorList>
            <person name="Poli A."/>
            <person name="Esposito E."/>
            <person name="Lama L."/>
            <person name="Orlando P."/>
            <person name="Nicolaus G."/>
            <person name="de Appolonia F."/>
            <person name="Gambacorta A."/>
            <person name="Nicolaus B."/>
        </authorList>
    </citation>
    <scope>NUCLEOTIDE SEQUENCE [LARGE SCALE GENOMIC DNA]</scope>
    <source>
        <strain evidence="7 8">DSM 15939</strain>
    </source>
</reference>
<keyword evidence="4 6" id="KW-1133">Transmembrane helix</keyword>
<evidence type="ECO:0000313" key="7">
    <source>
        <dbReference type="EMBL" id="ANB62029.1"/>
    </source>
</evidence>
<dbReference type="KEGG" id="aamy:GFC30_1743"/>
<dbReference type="InterPro" id="IPR038730">
    <property type="entry name" value="HyfE-like"/>
</dbReference>
<feature type="transmembrane region" description="Helical" evidence="6">
    <location>
        <begin position="91"/>
        <end position="109"/>
    </location>
</feature>
<proteinExistence type="predicted"/>
<dbReference type="AlphaFoldDB" id="A0A160F615"/>
<evidence type="ECO:0000256" key="3">
    <source>
        <dbReference type="ARBA" id="ARBA00022692"/>
    </source>
</evidence>
<accession>A0A160F615</accession>
<keyword evidence="2" id="KW-1003">Cell membrane</keyword>
<feature type="transmembrane region" description="Helical" evidence="6">
    <location>
        <begin position="174"/>
        <end position="192"/>
    </location>
</feature>
<evidence type="ECO:0000313" key="8">
    <source>
        <dbReference type="Proteomes" id="UP000076865"/>
    </source>
</evidence>
<evidence type="ECO:0000256" key="1">
    <source>
        <dbReference type="ARBA" id="ARBA00004651"/>
    </source>
</evidence>
<dbReference type="PANTHER" id="PTHR38601">
    <property type="entry name" value="HYDROGENASE-4 COMPONENT E"/>
    <property type="match status" value="1"/>
</dbReference>
<dbReference type="GO" id="GO:0005886">
    <property type="term" value="C:plasma membrane"/>
    <property type="evidence" value="ECO:0007669"/>
    <property type="project" value="UniProtKB-SubCell"/>
</dbReference>
<feature type="transmembrane region" description="Helical" evidence="6">
    <location>
        <begin position="121"/>
        <end position="138"/>
    </location>
</feature>
<dbReference type="OrthoDB" id="5298295at2"/>
<organism evidence="7 8">
    <name type="scientific">Anoxybacteroides amylolyticum</name>
    <dbReference type="NCBI Taxonomy" id="294699"/>
    <lineage>
        <taxon>Bacteria</taxon>
        <taxon>Bacillati</taxon>
        <taxon>Bacillota</taxon>
        <taxon>Bacilli</taxon>
        <taxon>Bacillales</taxon>
        <taxon>Anoxybacillaceae</taxon>
        <taxon>Anoxybacteroides</taxon>
    </lineage>
</organism>
<dbReference type="PANTHER" id="PTHR38601:SF1">
    <property type="entry name" value="HYDROGENASE-4 COMPONENT E"/>
    <property type="match status" value="1"/>
</dbReference>
<comment type="subcellular location">
    <subcellularLocation>
        <location evidence="1">Cell membrane</location>
        <topology evidence="1">Multi-pass membrane protein</topology>
    </subcellularLocation>
</comment>
<keyword evidence="8" id="KW-1185">Reference proteome</keyword>
<protein>
    <submittedName>
        <fullName evidence="7">Putative membrane protein</fullName>
    </submittedName>
</protein>
<dbReference type="Proteomes" id="UP000076865">
    <property type="component" value="Chromosome"/>
</dbReference>
<dbReference type="EMBL" id="CP015438">
    <property type="protein sequence ID" value="ANB62029.1"/>
    <property type="molecule type" value="Genomic_DNA"/>
</dbReference>
<evidence type="ECO:0000256" key="5">
    <source>
        <dbReference type="ARBA" id="ARBA00023136"/>
    </source>
</evidence>
<keyword evidence="5 6" id="KW-0472">Membrane</keyword>
<evidence type="ECO:0000256" key="6">
    <source>
        <dbReference type="SAM" id="Phobius"/>
    </source>
</evidence>
<feature type="transmembrane region" description="Helical" evidence="6">
    <location>
        <begin position="49"/>
        <end position="71"/>
    </location>
</feature>
<dbReference type="RefSeq" id="WP_066324330.1">
    <property type="nucleotide sequence ID" value="NZ_CP015438.1"/>
</dbReference>
<evidence type="ECO:0000256" key="2">
    <source>
        <dbReference type="ARBA" id="ARBA00022475"/>
    </source>
</evidence>
<sequence length="211" mass="23490">MEQWIALLLLISAIWLLQIRKISDSVPILAFQSLVLALTAGAMWYQTKLSHLLVAALLTLVVKAMIIPAILHYTIKKIDVHRQVERVTSKYAALLIATILSVAGFYVTSRLHLPSTKFGEPYLPVSITFVFLGAFIMIDHKKALMQGIGLITIENGLFLVAQSISYGMPMMVELGIFFDMLVTVVIIGILSFRIHSTFESLNIEKMSNLKG</sequence>